<dbReference type="STRING" id="1777141.AWB80_01374"/>
<dbReference type="GO" id="GO:0042597">
    <property type="term" value="C:periplasmic space"/>
    <property type="evidence" value="ECO:0007669"/>
    <property type="project" value="UniProtKB-SubCell"/>
</dbReference>
<feature type="chain" id="PRO_5007619776" evidence="4">
    <location>
        <begin position="32"/>
        <end position="332"/>
    </location>
</feature>
<sequence>MFAPGKIARFARGACLMSLAAAMVCSIGARAAPLTVTHWGDGMYGVPFAVAMEKGFFKEEGVDVTGFITSEGGGTTVRNAMASEIPYGEVALPAAISAVKQGVDLTIVHGGVQSLADLVWVEQKNGTITNIQQMKGKTIGYSSPKSTTDTVVTIALDRAGLTGQVQRKPVGSSSGMLTSLQQGAVDVAYMTEPSYSAKKDQLRIAFRSTDIVPNETQTVGIVRTDYLKAHPEVIKGIIKARRKAVQYMMAHRDEAGQILAKQYKMDPAVAASALNNVLDSDPKYWSEGSFDRKSMDEVLKGLILVKAIPEGPFDWSKIVDESLLPADLQTKK</sequence>
<dbReference type="Proteomes" id="UP000054911">
    <property type="component" value="Unassembled WGS sequence"/>
</dbReference>
<evidence type="ECO:0000259" key="5">
    <source>
        <dbReference type="Pfam" id="PF09084"/>
    </source>
</evidence>
<dbReference type="AlphaFoldDB" id="A0A157ZW07"/>
<keyword evidence="7" id="KW-1185">Reference proteome</keyword>
<comment type="caution">
    <text evidence="6">The sequence shown here is derived from an EMBL/GenBank/DDBJ whole genome shotgun (WGS) entry which is preliminary data.</text>
</comment>
<protein>
    <submittedName>
        <fullName evidence="6">Aliphatic sulfonate ABC transporter periplasmic ligand-binding protein</fullName>
    </submittedName>
</protein>
<name>A0A157ZW07_9BURK</name>
<dbReference type="InterPro" id="IPR015168">
    <property type="entry name" value="SsuA/THI5"/>
</dbReference>
<evidence type="ECO:0000256" key="2">
    <source>
        <dbReference type="ARBA" id="ARBA00010742"/>
    </source>
</evidence>
<dbReference type="Gene3D" id="3.40.190.10">
    <property type="entry name" value="Periplasmic binding protein-like II"/>
    <property type="match status" value="2"/>
</dbReference>
<dbReference type="EMBL" id="FCOE02000003">
    <property type="protein sequence ID" value="SAK49646.1"/>
    <property type="molecule type" value="Genomic_DNA"/>
</dbReference>
<dbReference type="PANTHER" id="PTHR30024:SF47">
    <property type="entry name" value="TAURINE-BINDING PERIPLASMIC PROTEIN"/>
    <property type="match status" value="1"/>
</dbReference>
<gene>
    <name evidence="6" type="ORF">AWB80_01374</name>
</gene>
<dbReference type="Pfam" id="PF09084">
    <property type="entry name" value="NMT1"/>
    <property type="match status" value="1"/>
</dbReference>
<keyword evidence="3 4" id="KW-0732">Signal</keyword>
<accession>A0A157ZW07</accession>
<comment type="subcellular location">
    <subcellularLocation>
        <location evidence="1">Periplasm</location>
    </subcellularLocation>
</comment>
<comment type="similarity">
    <text evidence="2">Belongs to the bacterial solute-binding protein SsuA/TauA family.</text>
</comment>
<evidence type="ECO:0000313" key="7">
    <source>
        <dbReference type="Proteomes" id="UP000054911"/>
    </source>
</evidence>
<dbReference type="PANTHER" id="PTHR30024">
    <property type="entry name" value="ALIPHATIC SULFONATES-BINDING PROTEIN-RELATED"/>
    <property type="match status" value="1"/>
</dbReference>
<dbReference type="SUPFAM" id="SSF53850">
    <property type="entry name" value="Periplasmic binding protein-like II"/>
    <property type="match status" value="1"/>
</dbReference>
<reference evidence="6" key="1">
    <citation type="submission" date="2016-01" db="EMBL/GenBank/DDBJ databases">
        <authorList>
            <person name="Peeters C."/>
        </authorList>
    </citation>
    <scope>NUCLEOTIDE SEQUENCE [LARGE SCALE GENOMIC DNA]</scope>
    <source>
        <strain evidence="6">LMG 29323</strain>
    </source>
</reference>
<proteinExistence type="inferred from homology"/>
<evidence type="ECO:0000256" key="3">
    <source>
        <dbReference type="ARBA" id="ARBA00022729"/>
    </source>
</evidence>
<evidence type="ECO:0000313" key="6">
    <source>
        <dbReference type="EMBL" id="SAK49646.1"/>
    </source>
</evidence>
<evidence type="ECO:0000256" key="1">
    <source>
        <dbReference type="ARBA" id="ARBA00004418"/>
    </source>
</evidence>
<organism evidence="6 7">
    <name type="scientific">Caballeronia pedi</name>
    <dbReference type="NCBI Taxonomy" id="1777141"/>
    <lineage>
        <taxon>Bacteria</taxon>
        <taxon>Pseudomonadati</taxon>
        <taxon>Pseudomonadota</taxon>
        <taxon>Betaproteobacteria</taxon>
        <taxon>Burkholderiales</taxon>
        <taxon>Burkholderiaceae</taxon>
        <taxon>Caballeronia</taxon>
    </lineage>
</organism>
<feature type="signal peptide" evidence="4">
    <location>
        <begin position="1"/>
        <end position="31"/>
    </location>
</feature>
<evidence type="ECO:0000256" key="4">
    <source>
        <dbReference type="SAM" id="SignalP"/>
    </source>
</evidence>
<feature type="domain" description="SsuA/THI5-like" evidence="5">
    <location>
        <begin position="46"/>
        <end position="255"/>
    </location>
</feature>